<dbReference type="GO" id="GO:0006303">
    <property type="term" value="P:double-strand break repair via nonhomologous end joining"/>
    <property type="evidence" value="ECO:0007669"/>
    <property type="project" value="TreeGrafter"/>
</dbReference>
<accession>A0A8X7BLY1</accession>
<dbReference type="GO" id="GO:0044774">
    <property type="term" value="P:mitotic DNA integrity checkpoint signaling"/>
    <property type="evidence" value="ECO:0007669"/>
    <property type="project" value="TreeGrafter"/>
</dbReference>
<dbReference type="Gene3D" id="3.30.420.10">
    <property type="entry name" value="Ribonuclease H-like superfamily/Ribonuclease H"/>
    <property type="match status" value="1"/>
</dbReference>
<gene>
    <name evidence="2" type="primary">SETMAR</name>
    <name evidence="2" type="ORF">TNCV_5044641</name>
</gene>
<dbReference type="Gene3D" id="1.10.10.1450">
    <property type="match status" value="1"/>
</dbReference>
<dbReference type="GO" id="GO:0015074">
    <property type="term" value="P:DNA integration"/>
    <property type="evidence" value="ECO:0007669"/>
    <property type="project" value="TreeGrafter"/>
</dbReference>
<name>A0A8X7BLY1_TRICX</name>
<dbReference type="GO" id="GO:0000014">
    <property type="term" value="F:single-stranded DNA endodeoxyribonuclease activity"/>
    <property type="evidence" value="ECO:0007669"/>
    <property type="project" value="TreeGrafter"/>
</dbReference>
<sequence length="175" mass="20556">MEVNKEKIRFFLQFFFDKGENASQAAEIVNGIYGADTVTANYVQVWFRRFRSGIFYVKDVPHTGKPVVENVDKITEICEVHWHVSSRSIAQELKIDHKIVSSHLRKVVFKKKLHVWVPLQLTPRNMMDRISICEALAKRIEIDPFLKRMVTGDEKWVTYYNIVRKRSWSKRGEAA</sequence>
<dbReference type="InterPro" id="IPR052709">
    <property type="entry name" value="Transposase-MT_Hybrid"/>
</dbReference>
<feature type="domain" description="Mos1 transposase HTH" evidence="1">
    <location>
        <begin position="5"/>
        <end position="53"/>
    </location>
</feature>
<dbReference type="PANTHER" id="PTHR46060:SF2">
    <property type="entry name" value="HISTONE-LYSINE N-METHYLTRANSFERASE SETMAR"/>
    <property type="match status" value="1"/>
</dbReference>
<comment type="caution">
    <text evidence="2">The sequence shown here is derived from an EMBL/GenBank/DDBJ whole genome shotgun (WGS) entry which is preliminary data.</text>
</comment>
<dbReference type="GO" id="GO:0044547">
    <property type="term" value="F:DNA topoisomerase binding"/>
    <property type="evidence" value="ECO:0007669"/>
    <property type="project" value="TreeGrafter"/>
</dbReference>
<dbReference type="GO" id="GO:0046975">
    <property type="term" value="F:histone H3K36 methyltransferase activity"/>
    <property type="evidence" value="ECO:0007669"/>
    <property type="project" value="TreeGrafter"/>
</dbReference>
<dbReference type="GO" id="GO:0035861">
    <property type="term" value="C:site of double-strand break"/>
    <property type="evidence" value="ECO:0007669"/>
    <property type="project" value="TreeGrafter"/>
</dbReference>
<dbReference type="PANTHER" id="PTHR46060">
    <property type="entry name" value="MARINER MOS1 TRANSPOSASE-LIKE PROTEIN"/>
    <property type="match status" value="1"/>
</dbReference>
<dbReference type="GO" id="GO:0042800">
    <property type="term" value="F:histone H3K4 methyltransferase activity"/>
    <property type="evidence" value="ECO:0007669"/>
    <property type="project" value="TreeGrafter"/>
</dbReference>
<dbReference type="Pfam" id="PF17906">
    <property type="entry name" value="HTH_48"/>
    <property type="match status" value="1"/>
</dbReference>
<dbReference type="InterPro" id="IPR041426">
    <property type="entry name" value="Mos1_HTH"/>
</dbReference>
<dbReference type="InterPro" id="IPR036397">
    <property type="entry name" value="RNaseH_sf"/>
</dbReference>
<dbReference type="GO" id="GO:0031297">
    <property type="term" value="P:replication fork processing"/>
    <property type="evidence" value="ECO:0007669"/>
    <property type="project" value="TreeGrafter"/>
</dbReference>
<dbReference type="GO" id="GO:0003697">
    <property type="term" value="F:single-stranded DNA binding"/>
    <property type="evidence" value="ECO:0007669"/>
    <property type="project" value="TreeGrafter"/>
</dbReference>
<dbReference type="AlphaFoldDB" id="A0A8X7BLY1"/>
<dbReference type="GO" id="GO:0003690">
    <property type="term" value="F:double-stranded DNA binding"/>
    <property type="evidence" value="ECO:0007669"/>
    <property type="project" value="TreeGrafter"/>
</dbReference>
<evidence type="ECO:0000313" key="3">
    <source>
        <dbReference type="Proteomes" id="UP000887159"/>
    </source>
</evidence>
<organism evidence="2 3">
    <name type="scientific">Trichonephila clavipes</name>
    <name type="common">Golden silk orbweaver</name>
    <name type="synonym">Nephila clavipes</name>
    <dbReference type="NCBI Taxonomy" id="2585209"/>
    <lineage>
        <taxon>Eukaryota</taxon>
        <taxon>Metazoa</taxon>
        <taxon>Ecdysozoa</taxon>
        <taxon>Arthropoda</taxon>
        <taxon>Chelicerata</taxon>
        <taxon>Arachnida</taxon>
        <taxon>Araneae</taxon>
        <taxon>Araneomorphae</taxon>
        <taxon>Entelegynae</taxon>
        <taxon>Araneoidea</taxon>
        <taxon>Nephilidae</taxon>
        <taxon>Trichonephila</taxon>
    </lineage>
</organism>
<dbReference type="Proteomes" id="UP000887159">
    <property type="component" value="Unassembled WGS sequence"/>
</dbReference>
<dbReference type="GO" id="GO:0005634">
    <property type="term" value="C:nucleus"/>
    <property type="evidence" value="ECO:0007669"/>
    <property type="project" value="TreeGrafter"/>
</dbReference>
<evidence type="ECO:0000313" key="2">
    <source>
        <dbReference type="EMBL" id="GFY35089.1"/>
    </source>
</evidence>
<dbReference type="EMBL" id="BMAU01021430">
    <property type="protein sequence ID" value="GFY35089.1"/>
    <property type="molecule type" value="Genomic_DNA"/>
</dbReference>
<reference evidence="2" key="1">
    <citation type="submission" date="2020-08" db="EMBL/GenBank/DDBJ databases">
        <title>Multicomponent nature underlies the extraordinary mechanical properties of spider dragline silk.</title>
        <authorList>
            <person name="Kono N."/>
            <person name="Nakamura H."/>
            <person name="Mori M."/>
            <person name="Yoshida Y."/>
            <person name="Ohtoshi R."/>
            <person name="Malay A.D."/>
            <person name="Moran D.A.P."/>
            <person name="Tomita M."/>
            <person name="Numata K."/>
            <person name="Arakawa K."/>
        </authorList>
    </citation>
    <scope>NUCLEOTIDE SEQUENCE</scope>
</reference>
<dbReference type="GO" id="GO:0000729">
    <property type="term" value="P:DNA double-strand break processing"/>
    <property type="evidence" value="ECO:0007669"/>
    <property type="project" value="TreeGrafter"/>
</dbReference>
<dbReference type="GO" id="GO:0000793">
    <property type="term" value="C:condensed chromosome"/>
    <property type="evidence" value="ECO:0007669"/>
    <property type="project" value="TreeGrafter"/>
</dbReference>
<protein>
    <submittedName>
        <fullName evidence="2">Histone-lysine N-methyltransferase SETMAR</fullName>
    </submittedName>
</protein>
<proteinExistence type="predicted"/>
<keyword evidence="3" id="KW-1185">Reference proteome</keyword>
<evidence type="ECO:0000259" key="1">
    <source>
        <dbReference type="Pfam" id="PF17906"/>
    </source>
</evidence>